<organism evidence="1 2">
    <name type="scientific">Rufibacter immobilis</name>
    <dbReference type="NCBI Taxonomy" id="1348778"/>
    <lineage>
        <taxon>Bacteria</taxon>
        <taxon>Pseudomonadati</taxon>
        <taxon>Bacteroidota</taxon>
        <taxon>Cytophagia</taxon>
        <taxon>Cytophagales</taxon>
        <taxon>Hymenobacteraceae</taxon>
        <taxon>Rufibacter</taxon>
    </lineage>
</organism>
<accession>A0A3M9MPQ0</accession>
<proteinExistence type="predicted"/>
<name>A0A3M9MPQ0_9BACT</name>
<dbReference type="AlphaFoldDB" id="A0A3M9MPQ0"/>
<evidence type="ECO:0000313" key="2">
    <source>
        <dbReference type="Proteomes" id="UP000271010"/>
    </source>
</evidence>
<evidence type="ECO:0000313" key="1">
    <source>
        <dbReference type="EMBL" id="RNI27187.1"/>
    </source>
</evidence>
<comment type="caution">
    <text evidence="1">The sequence shown here is derived from an EMBL/GenBank/DDBJ whole genome shotgun (WGS) entry which is preliminary data.</text>
</comment>
<gene>
    <name evidence="1" type="ORF">EFA69_13555</name>
</gene>
<keyword evidence="2" id="KW-1185">Reference proteome</keyword>
<sequence length="434" mass="49755">MQVTEKLKTYYHYYQDLKAKGGPEEDTELFETVIELEEDIMSAYGLPPSHDHLQILWQLTEAPDLSEEVLQQTQQQLQETATQHLMAPVKTNLEILQEALEERPSAFNLLPEVGQPTHDYPIFLYEELLLNRSFSPEAILQEMEKIKELDCYGDVATLLYYHRKSYKRTKRYKVLKPHLQFLDLYLQQLEALENNEGHSVFAASLLQKAKEAATVAPQIKQKSASDNIEPSTYLPEMILLTDTLEMEEIVYDQDTAVTVNGKLRTSHGSAPISLGFDREVFIRLLRGYPDQGERLLAYFEKEKKDVSRDSPTIIHVPDTIGNALLASQHYFKVYKPLMLDENGRHKIMEDDFYLVDEVVEKETYKATALASAQEAVEGLLQHIVQSYYSYLLLLQEGISEKKARRNSGLEDPTLFALAQQLYTLQKFGGKPNLG</sequence>
<dbReference type="Proteomes" id="UP000271010">
    <property type="component" value="Unassembled WGS sequence"/>
</dbReference>
<dbReference type="EMBL" id="RJJE01000017">
    <property type="protein sequence ID" value="RNI27187.1"/>
    <property type="molecule type" value="Genomic_DNA"/>
</dbReference>
<reference evidence="1 2" key="1">
    <citation type="submission" date="2018-11" db="EMBL/GenBank/DDBJ databases">
        <title>Rufibacter latericius sp. nov., isolated from water in Baiyang Lake.</title>
        <authorList>
            <person name="Yang Y."/>
        </authorList>
    </citation>
    <scope>NUCLEOTIDE SEQUENCE [LARGE SCALE GENOMIC DNA]</scope>
    <source>
        <strain evidence="1 2">MCC P1</strain>
    </source>
</reference>
<protein>
    <submittedName>
        <fullName evidence="1">Uncharacterized protein</fullName>
    </submittedName>
</protein>